<gene>
    <name evidence="12" type="ORF">BcabD6B2_43730</name>
</gene>
<comment type="subcellular location">
    <subcellularLocation>
        <location evidence="1">Cytoplasm</location>
        <location evidence="1">Cytosol</location>
    </subcellularLocation>
</comment>
<reference evidence="12 13" key="1">
    <citation type="submission" date="2021-06" db="EMBL/GenBank/DDBJ databases">
        <title>Genome sequence of Babesia caballi.</title>
        <authorList>
            <person name="Yamagishi J."/>
            <person name="Kidaka T."/>
            <person name="Ochi A."/>
        </authorList>
    </citation>
    <scope>NUCLEOTIDE SEQUENCE [LARGE SCALE GENOMIC DNA]</scope>
    <source>
        <strain evidence="12">USDA-D6B2</strain>
    </source>
</reference>
<dbReference type="GO" id="GO:0005829">
    <property type="term" value="C:cytosol"/>
    <property type="evidence" value="ECO:0007669"/>
    <property type="project" value="UniProtKB-SubCell"/>
</dbReference>
<feature type="compositionally biased region" description="Low complexity" evidence="10">
    <location>
        <begin position="742"/>
        <end position="751"/>
    </location>
</feature>
<evidence type="ECO:0000256" key="6">
    <source>
        <dbReference type="ARBA" id="ARBA00044196"/>
    </source>
</evidence>
<feature type="region of interest" description="Disordered" evidence="10">
    <location>
        <begin position="741"/>
        <end position="760"/>
    </location>
</feature>
<dbReference type="Pfam" id="PF00483">
    <property type="entry name" value="NTP_transferase"/>
    <property type="match status" value="1"/>
</dbReference>
<feature type="region of interest" description="Disordered" evidence="10">
    <location>
        <begin position="679"/>
        <end position="727"/>
    </location>
</feature>
<comment type="subunit">
    <text evidence="9">Component of the translation initiation factor 2B (eIF2B) complex which is a heterodecamer of two sets of five different subunits: alpha, beta, gamma, delta and epsilon. Subunits alpha, beta and delta comprise a regulatory subcomplex and subunits epsilon and gamma comprise a catalytic subcomplex. Within the complex, the hexameric regulatory complex resides at the center, with the two heterodimeric catalytic subcomplexes bound on opposite sides.</text>
</comment>
<feature type="compositionally biased region" description="Gly residues" evidence="10">
    <location>
        <begin position="802"/>
        <end position="812"/>
    </location>
</feature>
<evidence type="ECO:0000256" key="4">
    <source>
        <dbReference type="ARBA" id="ARBA00022540"/>
    </source>
</evidence>
<feature type="region of interest" description="Disordered" evidence="10">
    <location>
        <begin position="196"/>
        <end position="220"/>
    </location>
</feature>
<dbReference type="PANTHER" id="PTHR45989">
    <property type="entry name" value="TRANSLATION INITIATION FACTOR EIF-2B SUBUNIT GAMMA"/>
    <property type="match status" value="1"/>
</dbReference>
<comment type="caution">
    <text evidence="12">The sequence shown here is derived from an EMBL/GenBank/DDBJ whole genome shotgun (WGS) entry which is preliminary data.</text>
</comment>
<evidence type="ECO:0000256" key="5">
    <source>
        <dbReference type="ARBA" id="ARBA00022917"/>
    </source>
</evidence>
<keyword evidence="3" id="KW-0963">Cytoplasm</keyword>
<dbReference type="PANTHER" id="PTHR45989:SF1">
    <property type="entry name" value="TRANSLATION INITIATION FACTOR EIF-2B SUBUNIT GAMMA"/>
    <property type="match status" value="1"/>
</dbReference>
<evidence type="ECO:0000259" key="11">
    <source>
        <dbReference type="Pfam" id="PF00483"/>
    </source>
</evidence>
<evidence type="ECO:0000256" key="2">
    <source>
        <dbReference type="ARBA" id="ARBA00007878"/>
    </source>
</evidence>
<feature type="compositionally biased region" description="Basic and acidic residues" evidence="10">
    <location>
        <begin position="598"/>
        <end position="609"/>
    </location>
</feature>
<evidence type="ECO:0000256" key="9">
    <source>
        <dbReference type="ARBA" id="ARBA00046432"/>
    </source>
</evidence>
<dbReference type="InterPro" id="IPR051960">
    <property type="entry name" value="eIF2B_gamma"/>
</dbReference>
<evidence type="ECO:0000256" key="10">
    <source>
        <dbReference type="SAM" id="MobiDB-lite"/>
    </source>
</evidence>
<dbReference type="GO" id="GO:0002183">
    <property type="term" value="P:cytoplasmic translational initiation"/>
    <property type="evidence" value="ECO:0007669"/>
    <property type="project" value="TreeGrafter"/>
</dbReference>
<accession>A0AAV4LYY4</accession>
<dbReference type="AlphaFoldDB" id="A0AAV4LYY4"/>
<sequence length="893" mass="93172">MAQRSQDGSASASGAAAHPSNDVLAMKLLNKDEGNRVELVDMPAVVLAAGGCDELQPLTNETPKALIRVGNRSLISGTIDNLIAAGITKVLVVVSVDDAARIEEHVRSEFPAARAEREKERGKARLDISIHAMVDRGETVVTTADAVKYAVETLQSDFIVVPCDLCGAFNLRGLIENHRASDRLCTVGLLAEHREAQGAQGGKSAKNAKQPQEDEIAPGGNPVRGWGYKYKVVTTMDVEESRLLGIADVLTVNSGESYDVDKWTLRRHPRCVIRGDLYDAHVYVFSKNIRNVVSMSCMEHTSVRLDLIPYIVRMQESPTAAYWFTREAPVVVRGERQEAAEEGEQTGAIDAARVFYFLDLGDALKCCRVNSIDALMTANMQRCFDKTQKQTVSTGGATGVKVREVVAAPGCQFGDGANLRTCVLGGLEWRGGNGRAGRNVVVGKNCKLTKCVLMDDVTVLDNVVMEKCVVGHGATVSTKATAEEVRQSGAGRKKQRAGAAGGGLPAAEPEYIAEPRKVQSGGAAEEEGTGGLHQKGGRVPEVGRPGGARNSAALLGRVPVGGEDGAGGADDGGLGLYELDEEAAEALLREPAAGGGADGERVSEHRVERDEDAQLLQRPQRLAGAIRLVRQGQGQLRLRRVRHRGGDGAGADAGRDELHGRAAARLAAQRLLDLEREAAGRGGGRAQHRAARRLQGQLPPGGADRAARERAEGGGVPGRHGRRAGGLREARQDQVLCHRHAAAPGAGAAPDAGRRDCGVRGPRLPAGLRAEHAASQVRAAGDPVRADGGRGLPPRGGAADPGPGGAGAGGGLAASAGAGRPASAFEAAVAAEALGAAACITGWEHLRVDEELLGGGVAEQAAFGGGAVLEADAGEAAAAGVALGRRDDSDFWE</sequence>
<dbReference type="Gene3D" id="2.160.10.10">
    <property type="entry name" value="Hexapeptide repeat proteins"/>
    <property type="match status" value="1"/>
</dbReference>
<proteinExistence type="inferred from homology"/>
<protein>
    <recommendedName>
        <fullName evidence="6">Translation initiation factor eIF2B subunit gamma</fullName>
    </recommendedName>
    <alternativeName>
        <fullName evidence="7">eIF2B GDP-GTP exchange factor subunit gamma</fullName>
    </alternativeName>
</protein>
<feature type="region of interest" description="Disordered" evidence="10">
    <location>
        <begin position="768"/>
        <end position="817"/>
    </location>
</feature>
<evidence type="ECO:0000256" key="8">
    <source>
        <dbReference type="ARBA" id="ARBA00045373"/>
    </source>
</evidence>
<dbReference type="Proteomes" id="UP001497744">
    <property type="component" value="Unassembled WGS sequence"/>
</dbReference>
<keyword evidence="5" id="KW-0648">Protein biosynthesis</keyword>
<feature type="compositionally biased region" description="Low complexity" evidence="10">
    <location>
        <begin position="792"/>
        <end position="801"/>
    </location>
</feature>
<evidence type="ECO:0000256" key="3">
    <source>
        <dbReference type="ARBA" id="ARBA00022490"/>
    </source>
</evidence>
<evidence type="ECO:0000256" key="1">
    <source>
        <dbReference type="ARBA" id="ARBA00004514"/>
    </source>
</evidence>
<dbReference type="GO" id="GO:0005851">
    <property type="term" value="C:eukaryotic translation initiation factor 2B complex"/>
    <property type="evidence" value="ECO:0007669"/>
    <property type="project" value="TreeGrafter"/>
</dbReference>
<name>A0AAV4LYY4_BABCB</name>
<keyword evidence="4 12" id="KW-0396">Initiation factor</keyword>
<dbReference type="RefSeq" id="XP_067717007.1">
    <property type="nucleotide sequence ID" value="XM_067860906.1"/>
</dbReference>
<organism evidence="12 13">
    <name type="scientific">Babesia caballi</name>
    <dbReference type="NCBI Taxonomy" id="5871"/>
    <lineage>
        <taxon>Eukaryota</taxon>
        <taxon>Sar</taxon>
        <taxon>Alveolata</taxon>
        <taxon>Apicomplexa</taxon>
        <taxon>Aconoidasida</taxon>
        <taxon>Piroplasmida</taxon>
        <taxon>Babesiidae</taxon>
        <taxon>Babesia</taxon>
    </lineage>
</organism>
<dbReference type="GO" id="GO:0003743">
    <property type="term" value="F:translation initiation factor activity"/>
    <property type="evidence" value="ECO:0007669"/>
    <property type="project" value="UniProtKB-KW"/>
</dbReference>
<comment type="function">
    <text evidence="8">Acts as a component of the translation initiation factor 2B (eIF2B) complex, which catalyzes the exchange of GDP for GTP on the eukaryotic initiation factor 2 (eIF2) complex gamma subunit. Its guanine nucleotide exchange factor activity is repressed when bound to eIF2 complex phosphorylated on the alpha subunit, thereby limiting the amount of methionyl-initiator methionine tRNA available to the ribosome and consequently global translation is repressed.</text>
</comment>
<dbReference type="Gene3D" id="3.90.550.10">
    <property type="entry name" value="Spore Coat Polysaccharide Biosynthesis Protein SpsA, Chain A"/>
    <property type="match status" value="1"/>
</dbReference>
<comment type="similarity">
    <text evidence="2">Belongs to the eIF-2B gamma/epsilon subunits family.</text>
</comment>
<evidence type="ECO:0000256" key="7">
    <source>
        <dbReference type="ARBA" id="ARBA00044229"/>
    </source>
</evidence>
<evidence type="ECO:0000313" key="12">
    <source>
        <dbReference type="EMBL" id="GIX64938.1"/>
    </source>
</evidence>
<evidence type="ECO:0000313" key="13">
    <source>
        <dbReference type="Proteomes" id="UP001497744"/>
    </source>
</evidence>
<feature type="domain" description="Nucleotidyl transferase" evidence="11">
    <location>
        <begin position="44"/>
        <end position="191"/>
    </location>
</feature>
<dbReference type="SUPFAM" id="SSF53448">
    <property type="entry name" value="Nucleotide-diphospho-sugar transferases"/>
    <property type="match status" value="1"/>
</dbReference>
<dbReference type="GO" id="GO:0005085">
    <property type="term" value="F:guanyl-nucleotide exchange factor activity"/>
    <property type="evidence" value="ECO:0007669"/>
    <property type="project" value="TreeGrafter"/>
</dbReference>
<dbReference type="InterPro" id="IPR005835">
    <property type="entry name" value="NTP_transferase_dom"/>
</dbReference>
<dbReference type="InterPro" id="IPR029044">
    <property type="entry name" value="Nucleotide-diphossugar_trans"/>
</dbReference>
<feature type="compositionally biased region" description="Low complexity" evidence="10">
    <location>
        <begin position="693"/>
        <end position="704"/>
    </location>
</feature>
<dbReference type="EMBL" id="BPLF01000004">
    <property type="protein sequence ID" value="GIX64938.1"/>
    <property type="molecule type" value="Genomic_DNA"/>
</dbReference>
<keyword evidence="13" id="KW-1185">Reference proteome</keyword>
<feature type="region of interest" description="Disordered" evidence="10">
    <location>
        <begin position="592"/>
        <end position="612"/>
    </location>
</feature>
<dbReference type="GeneID" id="94196419"/>
<feature type="region of interest" description="Disordered" evidence="10">
    <location>
        <begin position="480"/>
        <end position="548"/>
    </location>
</feature>